<dbReference type="AlphaFoldDB" id="A0A1M5IUK4"/>
<name>A0A1M5IUK4_9FLAO</name>
<dbReference type="OrthoDB" id="1442255at2"/>
<organism evidence="1 2">
    <name type="scientific">Flagellimonas flava</name>
    <dbReference type="NCBI Taxonomy" id="570519"/>
    <lineage>
        <taxon>Bacteria</taxon>
        <taxon>Pseudomonadati</taxon>
        <taxon>Bacteroidota</taxon>
        <taxon>Flavobacteriia</taxon>
        <taxon>Flavobacteriales</taxon>
        <taxon>Flavobacteriaceae</taxon>
        <taxon>Flagellimonas</taxon>
    </lineage>
</organism>
<proteinExistence type="predicted"/>
<evidence type="ECO:0000313" key="2">
    <source>
        <dbReference type="Proteomes" id="UP000184532"/>
    </source>
</evidence>
<evidence type="ECO:0000313" key="1">
    <source>
        <dbReference type="EMBL" id="SHG31994.1"/>
    </source>
</evidence>
<protein>
    <submittedName>
        <fullName evidence="1">Uncharacterized protein</fullName>
    </submittedName>
</protein>
<gene>
    <name evidence="1" type="ORF">SAMN04488116_0937</name>
</gene>
<accession>A0A1M5IUK4</accession>
<reference evidence="2" key="1">
    <citation type="submission" date="2016-11" db="EMBL/GenBank/DDBJ databases">
        <authorList>
            <person name="Varghese N."/>
            <person name="Submissions S."/>
        </authorList>
    </citation>
    <scope>NUCLEOTIDE SEQUENCE [LARGE SCALE GENOMIC DNA]</scope>
    <source>
        <strain evidence="2">DSM 22638</strain>
    </source>
</reference>
<sequence>MGTRELLTYLEKLEIGLSSFSYDELGTEDAGKLKKSFDNFKNGLENKVFGVSEMKQLDVIYEQIGISSLPEHKVTVPIEKEINPAHEVELLFTLVHMLDQTQLDRKQQEMIKALKKVSQRLNTVSRQMNSKQKPVATDAELIEKNLESVFTTQKVNLRPVLDECMGQMELLEELVRIYKQNILEFIGKVKVNLQTENFRGVDFACQKIEACLKMMKTVSLLEITEQMSMVCKTDNDIKYLNFLYQQFLVEYPKVEELVDFEIDVLRNM</sequence>
<dbReference type="STRING" id="570519.SAMN04488116_0937"/>
<dbReference type="EMBL" id="FQWL01000001">
    <property type="protein sequence ID" value="SHG31994.1"/>
    <property type="molecule type" value="Genomic_DNA"/>
</dbReference>
<dbReference type="Proteomes" id="UP000184532">
    <property type="component" value="Unassembled WGS sequence"/>
</dbReference>
<keyword evidence="2" id="KW-1185">Reference proteome</keyword>
<dbReference type="RefSeq" id="WP_073176767.1">
    <property type="nucleotide sequence ID" value="NZ_FQWL01000001.1"/>
</dbReference>